<protein>
    <submittedName>
        <fullName evidence="3">Glycosyl transferase family 90</fullName>
    </submittedName>
</protein>
<keyword evidence="1 3" id="KW-0808">Transferase</keyword>
<dbReference type="InterPro" id="IPR006598">
    <property type="entry name" value="CAP10"/>
</dbReference>
<gene>
    <name evidence="3" type="ORF">SAMN04487901_101130</name>
</gene>
<dbReference type="RefSeq" id="WP_176944223.1">
    <property type="nucleotide sequence ID" value="NZ_CP091794.1"/>
</dbReference>
<accession>A0A1G7RXJ9</accession>
<organism evidence="3 4">
    <name type="scientific">Prevotella communis</name>
    <dbReference type="NCBI Taxonomy" id="2913614"/>
    <lineage>
        <taxon>Bacteria</taxon>
        <taxon>Pseudomonadati</taxon>
        <taxon>Bacteroidota</taxon>
        <taxon>Bacteroidia</taxon>
        <taxon>Bacteroidales</taxon>
        <taxon>Prevotellaceae</taxon>
        <taxon>Prevotella</taxon>
    </lineage>
</organism>
<dbReference type="STRING" id="645274.SAMN04487901_101130"/>
<dbReference type="Proteomes" id="UP000198779">
    <property type="component" value="Unassembled WGS sequence"/>
</dbReference>
<evidence type="ECO:0000313" key="4">
    <source>
        <dbReference type="Proteomes" id="UP000198779"/>
    </source>
</evidence>
<keyword evidence="4" id="KW-1185">Reference proteome</keyword>
<dbReference type="InterPro" id="IPR051091">
    <property type="entry name" value="O-Glucosyltr/Glycosyltrsf_90"/>
</dbReference>
<dbReference type="AlphaFoldDB" id="A0A1G7RXJ9"/>
<dbReference type="EMBL" id="FNCQ01000001">
    <property type="protein sequence ID" value="SDG15497.1"/>
    <property type="molecule type" value="Genomic_DNA"/>
</dbReference>
<feature type="domain" description="Glycosyl transferase CAP10" evidence="2">
    <location>
        <begin position="101"/>
        <end position="325"/>
    </location>
</feature>
<evidence type="ECO:0000259" key="2">
    <source>
        <dbReference type="SMART" id="SM00672"/>
    </source>
</evidence>
<dbReference type="PANTHER" id="PTHR12203:SF35">
    <property type="entry name" value="PROTEIN O-GLUCOSYLTRANSFERASE 1"/>
    <property type="match status" value="1"/>
</dbReference>
<dbReference type="GO" id="GO:0016740">
    <property type="term" value="F:transferase activity"/>
    <property type="evidence" value="ECO:0007669"/>
    <property type="project" value="UniProtKB-KW"/>
</dbReference>
<dbReference type="SMART" id="SM00672">
    <property type="entry name" value="CAP10"/>
    <property type="match status" value="1"/>
</dbReference>
<name>A0A1G7RXJ9_9BACT</name>
<evidence type="ECO:0000313" key="3">
    <source>
        <dbReference type="EMBL" id="SDG15497.1"/>
    </source>
</evidence>
<evidence type="ECO:0000256" key="1">
    <source>
        <dbReference type="ARBA" id="ARBA00022679"/>
    </source>
</evidence>
<proteinExistence type="predicted"/>
<dbReference type="PANTHER" id="PTHR12203">
    <property type="entry name" value="KDEL LYS-ASP-GLU-LEU CONTAINING - RELATED"/>
    <property type="match status" value="1"/>
</dbReference>
<dbReference type="Pfam" id="PF05686">
    <property type="entry name" value="Glyco_transf_90"/>
    <property type="match status" value="1"/>
</dbReference>
<reference evidence="4" key="1">
    <citation type="submission" date="2016-10" db="EMBL/GenBank/DDBJ databases">
        <authorList>
            <person name="Varghese N."/>
            <person name="Submissions S."/>
        </authorList>
    </citation>
    <scope>NUCLEOTIDE SEQUENCE [LARGE SCALE GENOMIC DNA]</scope>
    <source>
        <strain evidence="4">BP1-148</strain>
    </source>
</reference>
<sequence length="333" mass="39561">MSDLKRKFYYTFHSGKNPKFIYYLVNFVRQAVPKPLLNAMLDHELRKLDSRPDKEYILSRVDYYCRLTAETPYDREAFLKASTELRHTKKTGASVYYYDALEFSRWFNQSLRWILQAGDIDYALPLPSIVKSRLIEGDMTNNVIMKLEKVRHFIFVKDRLKFTDKKDMAIFRGKIGQANSKEMKRNRYDFACKYFGHPMVDVGEIGGVEPKWQVQKMTIPEHLDYKFIMSLEGNDVASNLKWVMSSNSIAISPKLRCETWFMEGKLKPDYHYIGVEEDYSDLIDKMEYYIAHPEKAQEIIDHAHEYIDQFRDREREKLISLLVLKRYLDIMNP</sequence>